<reference evidence="1" key="1">
    <citation type="submission" date="2018-01" db="EMBL/GenBank/DDBJ databases">
        <title>An insight into the sialome of Amazonian anophelines.</title>
        <authorList>
            <person name="Ribeiro J.M."/>
            <person name="Scarpassa V."/>
            <person name="Calvo E."/>
        </authorList>
    </citation>
    <scope>NUCLEOTIDE SEQUENCE</scope>
</reference>
<sequence length="71" mass="7952">MVATPASTGPPRSIPMSMMVMMVMMMMVRLLRCAPHVIRFSLTLSLPLSFSRGAKGDFPFFSNFLLTSRRP</sequence>
<protein>
    <submittedName>
        <fullName evidence="1">Putative secreted protein</fullName>
    </submittedName>
</protein>
<dbReference type="AlphaFoldDB" id="A0A2M4D4I3"/>
<accession>A0A2M4D4I3</accession>
<evidence type="ECO:0000313" key="1">
    <source>
        <dbReference type="EMBL" id="MBW72467.1"/>
    </source>
</evidence>
<proteinExistence type="predicted"/>
<organism evidence="1">
    <name type="scientific">Anopheles darlingi</name>
    <name type="common">Mosquito</name>
    <dbReference type="NCBI Taxonomy" id="43151"/>
    <lineage>
        <taxon>Eukaryota</taxon>
        <taxon>Metazoa</taxon>
        <taxon>Ecdysozoa</taxon>
        <taxon>Arthropoda</taxon>
        <taxon>Hexapoda</taxon>
        <taxon>Insecta</taxon>
        <taxon>Pterygota</taxon>
        <taxon>Neoptera</taxon>
        <taxon>Endopterygota</taxon>
        <taxon>Diptera</taxon>
        <taxon>Nematocera</taxon>
        <taxon>Culicoidea</taxon>
        <taxon>Culicidae</taxon>
        <taxon>Anophelinae</taxon>
        <taxon>Anopheles</taxon>
    </lineage>
</organism>
<dbReference type="EMBL" id="GGFL01008289">
    <property type="protein sequence ID" value="MBW72467.1"/>
    <property type="molecule type" value="Transcribed_RNA"/>
</dbReference>
<name>A0A2M4D4I3_ANODA</name>